<protein>
    <submittedName>
        <fullName evidence="6">Uncharacterized protein</fullName>
    </submittedName>
</protein>
<feature type="region of interest" description="Disordered" evidence="1">
    <location>
        <begin position="1"/>
        <end position="63"/>
    </location>
</feature>
<evidence type="ECO:0000313" key="7">
    <source>
        <dbReference type="Proteomes" id="UP001302126"/>
    </source>
</evidence>
<dbReference type="Pfam" id="PF24586">
    <property type="entry name" value="DUF7611"/>
    <property type="match status" value="1"/>
</dbReference>
<reference evidence="6" key="1">
    <citation type="journal article" date="2023" name="Mol. Phylogenet. Evol.">
        <title>Genome-scale phylogeny and comparative genomics of the fungal order Sordariales.</title>
        <authorList>
            <person name="Hensen N."/>
            <person name="Bonometti L."/>
            <person name="Westerberg I."/>
            <person name="Brannstrom I.O."/>
            <person name="Guillou S."/>
            <person name="Cros-Aarteil S."/>
            <person name="Calhoun S."/>
            <person name="Haridas S."/>
            <person name="Kuo A."/>
            <person name="Mondo S."/>
            <person name="Pangilinan J."/>
            <person name="Riley R."/>
            <person name="LaButti K."/>
            <person name="Andreopoulos B."/>
            <person name="Lipzen A."/>
            <person name="Chen C."/>
            <person name="Yan M."/>
            <person name="Daum C."/>
            <person name="Ng V."/>
            <person name="Clum A."/>
            <person name="Steindorff A."/>
            <person name="Ohm R.A."/>
            <person name="Martin F."/>
            <person name="Silar P."/>
            <person name="Natvig D.O."/>
            <person name="Lalanne C."/>
            <person name="Gautier V."/>
            <person name="Ament-Velasquez S.L."/>
            <person name="Kruys A."/>
            <person name="Hutchinson M.I."/>
            <person name="Powell A.J."/>
            <person name="Barry K."/>
            <person name="Miller A.N."/>
            <person name="Grigoriev I.V."/>
            <person name="Debuchy R."/>
            <person name="Gladieux P."/>
            <person name="Hiltunen Thoren M."/>
            <person name="Johannesson H."/>
        </authorList>
    </citation>
    <scope>NUCLEOTIDE SEQUENCE</scope>
    <source>
        <strain evidence="6">PSN309</strain>
    </source>
</reference>
<sequence length="1144" mass="126079">MMENEPPTIAIHDDGKSSKRGRIMGKLFGRDRDRDRKGSQDDANAGNLNDFLHGPSDTLSVSHAAPPMLTKLDTKSVTRYPNALHVQGTDNLSQPDLAVRLRSHTPMNKPNKKGLVVRFTDAPPDVMGEGGDECEAPVIEIAKRRRPRPPLVTAISTPGRPSDSSFEPAPLRRTQTGHSTASGSPDLEVPGARSSPSKFLGAQAANPDERRRSIIEIRQAKMLEAEGQAFQQAVRAASGDKLKSSEGAAPGPSTPPDLEPGSALTASPDSIEMPRFSPQPPNPPPAKAPPPVPVKRQHLQTAPPSPLPPPPPDHAPPAYTPTPTIPQVASPDRLRKTPNVDPSPTSVYSAASSFHHPFSGKFGQPHALPMTPQLPTTPQPGAGAGFLDVVNAAADDAMNTFVERIRHLFELFRLHAESVRPLLACTPNELARAALWWFLTGRTALENTVRERPTTPESQRKNEVARQQAYTDLAKGYWLMEEALPEILNSGRSPTDREADDVRTTLFSSLKKLAISMKRNGFLPPEEAFLPQTLDRTIWIDYPQLPQDIKSMLWGFSGISALSQNQLASSGMSILETIPLGDSASAFCFGRFRVDLFLMEQGRENQRIYLPCYLSIVRPLDTPNILFVTASQNGTVQLRISGNKQLGPVWEDVQWHQKTSCLEVKLSRGFLLMMQSTPTAFTTLRSMYDFSNKVHASLFPKSDENVLFKTNLRAFQYIDNDPQARQFPKESQPNCDIALFERVLKEGAATGPRTYHRGYRIAVVTGPKTKTLSGVNQVYNPLTLIQFGFLRSDAGHPALSLKFENGRQKGNMVMSFADDQERARMHTLLIGTALGRDEQVCCETPLQGVWFSERFGDAREQGLTTISRLPWTKARVINQEYDSDRAGCILSEHLRVVFEFKDGTFTDRINVAPGELKLRLDVQNPSCMMLYRQPQVDTTLAVTEANVSRDLPPALARSLDVLKATPTIRTFMFPKVEDLHKFESAITGFTVLFDGIAATFAIARRRMVVPIHKKWEAGATRIQVVQQDGATQILAFFSDFSHGQCMGFHLKGTDVFESFGKPGKAGLKIVDAKFPLPKVLQADHDGAQEASETAFLCLDLPELPGEHDDISIVFESEAERDKLISCLPAPVKGSRLLPKIKGMG</sequence>
<evidence type="ECO:0000259" key="2">
    <source>
        <dbReference type="Pfam" id="PF24586"/>
    </source>
</evidence>
<reference evidence="6" key="2">
    <citation type="submission" date="2023-05" db="EMBL/GenBank/DDBJ databases">
        <authorList>
            <consortium name="Lawrence Berkeley National Laboratory"/>
            <person name="Steindorff A."/>
            <person name="Hensen N."/>
            <person name="Bonometti L."/>
            <person name="Westerberg I."/>
            <person name="Brannstrom I.O."/>
            <person name="Guillou S."/>
            <person name="Cros-Aarteil S."/>
            <person name="Calhoun S."/>
            <person name="Haridas S."/>
            <person name="Kuo A."/>
            <person name="Mondo S."/>
            <person name="Pangilinan J."/>
            <person name="Riley R."/>
            <person name="Labutti K."/>
            <person name="Andreopoulos B."/>
            <person name="Lipzen A."/>
            <person name="Chen C."/>
            <person name="Yanf M."/>
            <person name="Daum C."/>
            <person name="Ng V."/>
            <person name="Clum A."/>
            <person name="Ohm R."/>
            <person name="Martin F."/>
            <person name="Silar P."/>
            <person name="Natvig D."/>
            <person name="Lalanne C."/>
            <person name="Gautier V."/>
            <person name="Ament-Velasquez S.L."/>
            <person name="Kruys A."/>
            <person name="Hutchinson M.I."/>
            <person name="Powell A.J."/>
            <person name="Barry K."/>
            <person name="Miller A.N."/>
            <person name="Grigoriev I.V."/>
            <person name="Debuchy R."/>
            <person name="Gladieux P."/>
            <person name="Thoren M.H."/>
            <person name="Johannesson H."/>
        </authorList>
    </citation>
    <scope>NUCLEOTIDE SEQUENCE</scope>
    <source>
        <strain evidence="6">PSN309</strain>
    </source>
</reference>
<dbReference type="InterPro" id="IPR056030">
    <property type="entry name" value="DUF7611"/>
</dbReference>
<dbReference type="EMBL" id="MU864357">
    <property type="protein sequence ID" value="KAK4191772.1"/>
    <property type="molecule type" value="Genomic_DNA"/>
</dbReference>
<feature type="domain" description="DUF7612" evidence="3">
    <location>
        <begin position="700"/>
        <end position="832"/>
    </location>
</feature>
<dbReference type="Pfam" id="PF24589">
    <property type="entry name" value="DUF7614"/>
    <property type="match status" value="1"/>
</dbReference>
<comment type="caution">
    <text evidence="6">The sequence shown here is derived from an EMBL/GenBank/DDBJ whole genome shotgun (WGS) entry which is preliminary data.</text>
</comment>
<name>A0AAN6X5I9_9PEZI</name>
<dbReference type="Pfam" id="PF24587">
    <property type="entry name" value="DUF7612"/>
    <property type="match status" value="1"/>
</dbReference>
<feature type="compositionally biased region" description="Polar residues" evidence="1">
    <location>
        <begin position="340"/>
        <end position="352"/>
    </location>
</feature>
<evidence type="ECO:0000313" key="6">
    <source>
        <dbReference type="EMBL" id="KAK4191772.1"/>
    </source>
</evidence>
<feature type="compositionally biased region" description="Pro residues" evidence="1">
    <location>
        <begin position="303"/>
        <end position="324"/>
    </location>
</feature>
<feature type="domain" description="DUF7613" evidence="4">
    <location>
        <begin position="836"/>
        <end position="987"/>
    </location>
</feature>
<gene>
    <name evidence="6" type="ORF">QBC35DRAFT_374887</name>
</gene>
<dbReference type="Proteomes" id="UP001302126">
    <property type="component" value="Unassembled WGS sequence"/>
</dbReference>
<feature type="compositionally biased region" description="Pro residues" evidence="1">
    <location>
        <begin position="277"/>
        <end position="293"/>
    </location>
</feature>
<evidence type="ECO:0000256" key="1">
    <source>
        <dbReference type="SAM" id="MobiDB-lite"/>
    </source>
</evidence>
<dbReference type="AlphaFoldDB" id="A0AAN6X5I9"/>
<dbReference type="InterPro" id="IPR056032">
    <property type="entry name" value="DUF7613"/>
</dbReference>
<feature type="compositionally biased region" description="Low complexity" evidence="1">
    <location>
        <begin position="368"/>
        <end position="380"/>
    </location>
</feature>
<dbReference type="InterPro" id="IPR056031">
    <property type="entry name" value="DUF7612"/>
</dbReference>
<keyword evidence="7" id="KW-1185">Reference proteome</keyword>
<feature type="region of interest" description="Disordered" evidence="1">
    <location>
        <begin position="142"/>
        <end position="213"/>
    </location>
</feature>
<dbReference type="InterPro" id="IPR056033">
    <property type="entry name" value="DUF7614"/>
</dbReference>
<feature type="region of interest" description="Disordered" evidence="1">
    <location>
        <begin position="231"/>
        <end position="380"/>
    </location>
</feature>
<dbReference type="Pfam" id="PF24588">
    <property type="entry name" value="DUF7613"/>
    <property type="match status" value="1"/>
</dbReference>
<feature type="domain" description="DUF7611" evidence="2">
    <location>
        <begin position="542"/>
        <end position="698"/>
    </location>
</feature>
<evidence type="ECO:0000259" key="3">
    <source>
        <dbReference type="Pfam" id="PF24587"/>
    </source>
</evidence>
<organism evidence="6 7">
    <name type="scientific">Podospora australis</name>
    <dbReference type="NCBI Taxonomy" id="1536484"/>
    <lineage>
        <taxon>Eukaryota</taxon>
        <taxon>Fungi</taxon>
        <taxon>Dikarya</taxon>
        <taxon>Ascomycota</taxon>
        <taxon>Pezizomycotina</taxon>
        <taxon>Sordariomycetes</taxon>
        <taxon>Sordariomycetidae</taxon>
        <taxon>Sordariales</taxon>
        <taxon>Podosporaceae</taxon>
        <taxon>Podospora</taxon>
    </lineage>
</organism>
<feature type="compositionally biased region" description="Basic and acidic residues" evidence="1">
    <location>
        <begin position="28"/>
        <end position="40"/>
    </location>
</feature>
<proteinExistence type="predicted"/>
<evidence type="ECO:0000259" key="5">
    <source>
        <dbReference type="Pfam" id="PF24589"/>
    </source>
</evidence>
<accession>A0AAN6X5I9</accession>
<evidence type="ECO:0000259" key="4">
    <source>
        <dbReference type="Pfam" id="PF24588"/>
    </source>
</evidence>
<feature type="domain" description="DUF7614" evidence="5">
    <location>
        <begin position="993"/>
        <end position="1128"/>
    </location>
</feature>
<feature type="compositionally biased region" description="Polar residues" evidence="1">
    <location>
        <begin position="173"/>
        <end position="183"/>
    </location>
</feature>